<reference evidence="1" key="2">
    <citation type="submission" date="2020-05" db="UniProtKB">
        <authorList>
            <consortium name="EnsemblMetazoa"/>
        </authorList>
    </citation>
    <scope>IDENTIFICATION</scope>
    <source>
        <strain evidence="1">IAEA</strain>
    </source>
</reference>
<dbReference type="Proteomes" id="UP000092460">
    <property type="component" value="Unassembled WGS sequence"/>
</dbReference>
<organism evidence="1 2">
    <name type="scientific">Glossina palpalis gambiensis</name>
    <dbReference type="NCBI Taxonomy" id="67801"/>
    <lineage>
        <taxon>Eukaryota</taxon>
        <taxon>Metazoa</taxon>
        <taxon>Ecdysozoa</taxon>
        <taxon>Arthropoda</taxon>
        <taxon>Hexapoda</taxon>
        <taxon>Insecta</taxon>
        <taxon>Pterygota</taxon>
        <taxon>Neoptera</taxon>
        <taxon>Endopterygota</taxon>
        <taxon>Diptera</taxon>
        <taxon>Brachycera</taxon>
        <taxon>Muscomorpha</taxon>
        <taxon>Hippoboscoidea</taxon>
        <taxon>Glossinidae</taxon>
        <taxon>Glossina</taxon>
    </lineage>
</organism>
<protein>
    <submittedName>
        <fullName evidence="1">Uncharacterized protein</fullName>
    </submittedName>
</protein>
<reference evidence="2" key="1">
    <citation type="submission" date="2015-01" db="EMBL/GenBank/DDBJ databases">
        <authorList>
            <person name="Aksoy S."/>
            <person name="Warren W."/>
            <person name="Wilson R.K."/>
        </authorList>
    </citation>
    <scope>NUCLEOTIDE SEQUENCE [LARGE SCALE GENOMIC DNA]</scope>
    <source>
        <strain evidence="2">IAEA</strain>
    </source>
</reference>
<sequence>MINPMGELICANSTIQHSHVSYAQSEFLHIIQAKALCNINKTINIWHELQNFQRKLILSGDQCQLTDDIRKIPIHSLKGIELNVNIPIYAVAITACNDNQTVETQDAKRLIIQAPTIKGIKTADFKWFWTVRDSSCSTVTTHFYATKFESSTNCQRQILSELPQFFI</sequence>
<dbReference type="EnsemblMetazoa" id="GPPI049166-RA">
    <property type="protein sequence ID" value="GPPI049166-PA"/>
    <property type="gene ID" value="GPPI049166"/>
</dbReference>
<name>A0A1B0C4T6_9MUSC</name>
<dbReference type="VEuPathDB" id="VectorBase:GPPI049166"/>
<evidence type="ECO:0000313" key="2">
    <source>
        <dbReference type="Proteomes" id="UP000092460"/>
    </source>
</evidence>
<accession>A0A1B0C4T6</accession>
<proteinExistence type="predicted"/>
<dbReference type="EMBL" id="JXJN01025644">
    <property type="status" value="NOT_ANNOTATED_CDS"/>
    <property type="molecule type" value="Genomic_DNA"/>
</dbReference>
<dbReference type="AlphaFoldDB" id="A0A1B0C4T6"/>
<evidence type="ECO:0000313" key="1">
    <source>
        <dbReference type="EnsemblMetazoa" id="GPPI049166-PA"/>
    </source>
</evidence>
<keyword evidence="2" id="KW-1185">Reference proteome</keyword>
<dbReference type="EMBL" id="JXJN01025645">
    <property type="status" value="NOT_ANNOTATED_CDS"/>
    <property type="molecule type" value="Genomic_DNA"/>
</dbReference>